<proteinExistence type="predicted"/>
<dbReference type="VEuPathDB" id="TriTrypDB:LPMP_312630"/>
<feature type="compositionally biased region" description="Basic and acidic residues" evidence="1">
    <location>
        <begin position="31"/>
        <end position="43"/>
    </location>
</feature>
<dbReference type="AlphaFoldDB" id="A0A088RXG1"/>
<evidence type="ECO:0000313" key="2">
    <source>
        <dbReference type="EMBL" id="AIO00848.1"/>
    </source>
</evidence>
<reference evidence="2 3" key="1">
    <citation type="journal article" date="2015" name="Sci. Rep.">
        <title>The genome of Leishmania panamensis: insights into genomics of the L. (Viannia) subgenus.</title>
        <authorList>
            <person name="Llanes A."/>
            <person name="Restrepo C.M."/>
            <person name="Vecchio G.D."/>
            <person name="Anguizola F.J."/>
            <person name="Lleonart R."/>
        </authorList>
    </citation>
    <scope>NUCLEOTIDE SEQUENCE [LARGE SCALE GENOMIC DNA]</scope>
    <source>
        <strain evidence="2 3">MHOM/PA/94/PSC-1</strain>
    </source>
</reference>
<feature type="region of interest" description="Disordered" evidence="1">
    <location>
        <begin position="175"/>
        <end position="235"/>
    </location>
</feature>
<dbReference type="GeneID" id="22577689"/>
<accession>A0A088RXG1</accession>
<feature type="compositionally biased region" description="Basic and acidic residues" evidence="1">
    <location>
        <begin position="193"/>
        <end position="203"/>
    </location>
</feature>
<dbReference type="VEuPathDB" id="TriTrypDB:LPAL13_310034300"/>
<keyword evidence="3" id="KW-1185">Reference proteome</keyword>
<sequence>MLEQTAEAQMQRTGTKGAAVRVPSSQVFVKMPKEVRERSRSREALQAGNRSQKGALKEVNSRVFVRMPKYVRRRRSLSRESRSNGVRQLQERNDMPCATRNDMSVAAAKSTTEENAATPVQLHAEQEPYADDLTLQSAGEKRSHHKSLSESSPATVWATEADTVDKTDNAEGLACSVSKPTMQAEADSAVLAEEAKSNEEFKAEATSPTQKSNSPISMVENDNRTTEKPRCCTVM</sequence>
<gene>
    <name evidence="2" type="ORF">LPMP_312630</name>
</gene>
<dbReference type="Proteomes" id="UP000063063">
    <property type="component" value="Chromosome 31"/>
</dbReference>
<evidence type="ECO:0000313" key="3">
    <source>
        <dbReference type="Proteomes" id="UP000063063"/>
    </source>
</evidence>
<feature type="compositionally biased region" description="Polar residues" evidence="1">
    <location>
        <begin position="206"/>
        <end position="216"/>
    </location>
</feature>
<feature type="region of interest" description="Disordered" evidence="1">
    <location>
        <begin position="137"/>
        <end position="157"/>
    </location>
</feature>
<dbReference type="EMBL" id="CP009400">
    <property type="protein sequence ID" value="AIO00848.1"/>
    <property type="molecule type" value="Genomic_DNA"/>
</dbReference>
<evidence type="ECO:0000256" key="1">
    <source>
        <dbReference type="SAM" id="MobiDB-lite"/>
    </source>
</evidence>
<organism evidence="2 3">
    <name type="scientific">Leishmania panamensis</name>
    <dbReference type="NCBI Taxonomy" id="5679"/>
    <lineage>
        <taxon>Eukaryota</taxon>
        <taxon>Discoba</taxon>
        <taxon>Euglenozoa</taxon>
        <taxon>Kinetoplastea</taxon>
        <taxon>Metakinetoplastina</taxon>
        <taxon>Trypanosomatida</taxon>
        <taxon>Trypanosomatidae</taxon>
        <taxon>Leishmaniinae</taxon>
        <taxon>Leishmania</taxon>
        <taxon>Leishmania guyanensis species complex</taxon>
    </lineage>
</organism>
<feature type="compositionally biased region" description="Basic and acidic residues" evidence="1">
    <location>
        <begin position="221"/>
        <end position="235"/>
    </location>
</feature>
<protein>
    <submittedName>
        <fullName evidence="2">Uncharacterized protein</fullName>
    </submittedName>
</protein>
<dbReference type="RefSeq" id="XP_010701648.1">
    <property type="nucleotide sequence ID" value="XM_010703346.1"/>
</dbReference>
<dbReference type="KEGG" id="lpan:LPMP_312630"/>
<feature type="region of interest" description="Disordered" evidence="1">
    <location>
        <begin position="1"/>
        <end position="101"/>
    </location>
</feature>
<feature type="compositionally biased region" description="Polar residues" evidence="1">
    <location>
        <begin position="1"/>
        <end position="14"/>
    </location>
</feature>
<dbReference type="eggNOG" id="ENOG502SY42">
    <property type="taxonomic scope" value="Eukaryota"/>
</dbReference>
<name>A0A088RXG1_LEIPA</name>